<name>A0ABW4X0R1_9BACT</name>
<dbReference type="Proteomes" id="UP001597369">
    <property type="component" value="Unassembled WGS sequence"/>
</dbReference>
<keyword evidence="3" id="KW-1185">Reference proteome</keyword>
<organism evidence="2 3">
    <name type="scientific">Pontibacter silvestris</name>
    <dbReference type="NCBI Taxonomy" id="2305183"/>
    <lineage>
        <taxon>Bacteria</taxon>
        <taxon>Pseudomonadati</taxon>
        <taxon>Bacteroidota</taxon>
        <taxon>Cytophagia</taxon>
        <taxon>Cytophagales</taxon>
        <taxon>Hymenobacteraceae</taxon>
        <taxon>Pontibacter</taxon>
    </lineage>
</organism>
<evidence type="ECO:0000313" key="2">
    <source>
        <dbReference type="EMBL" id="MFD2068161.1"/>
    </source>
</evidence>
<reference evidence="3" key="1">
    <citation type="journal article" date="2019" name="Int. J. Syst. Evol. Microbiol.">
        <title>The Global Catalogue of Microorganisms (GCM) 10K type strain sequencing project: providing services to taxonomists for standard genome sequencing and annotation.</title>
        <authorList>
            <consortium name="The Broad Institute Genomics Platform"/>
            <consortium name="The Broad Institute Genome Sequencing Center for Infectious Disease"/>
            <person name="Wu L."/>
            <person name="Ma J."/>
        </authorList>
    </citation>
    <scope>NUCLEOTIDE SEQUENCE [LARGE SCALE GENOMIC DNA]</scope>
    <source>
        <strain evidence="3">JCM 16545</strain>
    </source>
</reference>
<sequence length="128" mass="14974">MNVNQTTLKGNVKQKQKQQALQKHQEPAEKQLQALQEEGLYKQVKQDEQLRPYHVQKLLNTPGYGHLTEEKASDMVEQMLRFSCLLYELVMEEPKQQQQVVEASAQEIDLEAINKQKRNTRGSNRIRE</sequence>
<comment type="caution">
    <text evidence="2">The sequence shown here is derived from an EMBL/GenBank/DDBJ whole genome shotgun (WGS) entry which is preliminary data.</text>
</comment>
<dbReference type="EMBL" id="JBHUHV010000047">
    <property type="protein sequence ID" value="MFD2068161.1"/>
    <property type="molecule type" value="Genomic_DNA"/>
</dbReference>
<evidence type="ECO:0000256" key="1">
    <source>
        <dbReference type="SAM" id="MobiDB-lite"/>
    </source>
</evidence>
<gene>
    <name evidence="2" type="ORF">ACFSKU_14805</name>
</gene>
<proteinExistence type="predicted"/>
<protein>
    <submittedName>
        <fullName evidence="2">Uncharacterized protein</fullName>
    </submittedName>
</protein>
<feature type="region of interest" description="Disordered" evidence="1">
    <location>
        <begin position="1"/>
        <end position="28"/>
    </location>
</feature>
<accession>A0ABW4X0R1</accession>
<dbReference type="RefSeq" id="WP_229963069.1">
    <property type="nucleotide sequence ID" value="NZ_JAJJWI010000047.1"/>
</dbReference>
<evidence type="ECO:0000313" key="3">
    <source>
        <dbReference type="Proteomes" id="UP001597369"/>
    </source>
</evidence>